<sequence length="241" mass="27146">MQVIALDLTLDLGFQKVNIGALPEAKDAIYLNFGDKTHNFKQMPDFQRAVCLLHTSHPTCKYTFLMYFCVVTEQAKVIPVKAKNISFGDQKFIAFLIQILQVQKYMDCYRVPLQSIGLGVSDEPAGQKDTEDTMGERKHSLVWAKAMKGNSKSQLRDMKENCQRPLVHPSSKEIRLLKATECHASLLVSQWDGSWQRVNKASVESGPMAGCRDLKARSQHLQHTAEEEGRSLGELPKILVL</sequence>
<gene>
    <name evidence="1" type="ORF">HPG69_005061</name>
</gene>
<evidence type="ECO:0000313" key="2">
    <source>
        <dbReference type="Proteomes" id="UP000551758"/>
    </source>
</evidence>
<reference evidence="1 2" key="1">
    <citation type="journal article" date="2020" name="Mol. Biol. Evol.">
        <title>Interspecific Gene Flow and the Evolution of Specialization in Black and White Rhinoceros.</title>
        <authorList>
            <person name="Moodley Y."/>
            <person name="Westbury M.V."/>
            <person name="Russo I.M."/>
            <person name="Gopalakrishnan S."/>
            <person name="Rakotoarivelo A."/>
            <person name="Olsen R.A."/>
            <person name="Prost S."/>
            <person name="Tunstall T."/>
            <person name="Ryder O.A."/>
            <person name="Dalen L."/>
            <person name="Bruford M.W."/>
        </authorList>
    </citation>
    <scope>NUCLEOTIDE SEQUENCE [LARGE SCALE GENOMIC DNA]</scope>
    <source>
        <strain evidence="1">SBR-YM</strain>
        <tissue evidence="1">Skin</tissue>
    </source>
</reference>
<proteinExistence type="predicted"/>
<dbReference type="EMBL" id="JACDTQ010003365">
    <property type="protein sequence ID" value="KAF5914211.1"/>
    <property type="molecule type" value="Genomic_DNA"/>
</dbReference>
<evidence type="ECO:0000313" key="1">
    <source>
        <dbReference type="EMBL" id="KAF5914211.1"/>
    </source>
</evidence>
<organism evidence="1 2">
    <name type="scientific">Diceros bicornis minor</name>
    <name type="common">South-central black rhinoceros</name>
    <dbReference type="NCBI Taxonomy" id="77932"/>
    <lineage>
        <taxon>Eukaryota</taxon>
        <taxon>Metazoa</taxon>
        <taxon>Chordata</taxon>
        <taxon>Craniata</taxon>
        <taxon>Vertebrata</taxon>
        <taxon>Euteleostomi</taxon>
        <taxon>Mammalia</taxon>
        <taxon>Eutheria</taxon>
        <taxon>Laurasiatheria</taxon>
        <taxon>Perissodactyla</taxon>
        <taxon>Rhinocerotidae</taxon>
        <taxon>Diceros</taxon>
    </lineage>
</organism>
<dbReference type="AlphaFoldDB" id="A0A7J7EEV1"/>
<keyword evidence="2" id="KW-1185">Reference proteome</keyword>
<accession>A0A7J7EEV1</accession>
<dbReference type="Proteomes" id="UP000551758">
    <property type="component" value="Unassembled WGS sequence"/>
</dbReference>
<protein>
    <submittedName>
        <fullName evidence="1">Uncharacterized protein</fullName>
    </submittedName>
</protein>
<comment type="caution">
    <text evidence="1">The sequence shown here is derived from an EMBL/GenBank/DDBJ whole genome shotgun (WGS) entry which is preliminary data.</text>
</comment>
<name>A0A7J7EEV1_DICBM</name>